<keyword evidence="4" id="KW-1185">Reference proteome</keyword>
<feature type="domain" description="FAD dependent oxidoreductase" evidence="2">
    <location>
        <begin position="5"/>
        <end position="393"/>
    </location>
</feature>
<dbReference type="RefSeq" id="WP_114801581.1">
    <property type="nucleotide sequence ID" value="NZ_QQAV01000001.1"/>
</dbReference>
<evidence type="ECO:0000313" key="3">
    <source>
        <dbReference type="EMBL" id="RDI28749.1"/>
    </source>
</evidence>
<dbReference type="Gene3D" id="3.30.9.10">
    <property type="entry name" value="D-Amino Acid Oxidase, subunit A, domain 2"/>
    <property type="match status" value="1"/>
</dbReference>
<dbReference type="AlphaFoldDB" id="A0A370FQW1"/>
<dbReference type="PANTHER" id="PTHR13847:SF289">
    <property type="entry name" value="GLYCINE OXIDASE"/>
    <property type="match status" value="1"/>
</dbReference>
<dbReference type="Gene3D" id="3.50.50.60">
    <property type="entry name" value="FAD/NAD(P)-binding domain"/>
    <property type="match status" value="2"/>
</dbReference>
<gene>
    <name evidence="3" type="ORF">DFR41_101505</name>
</gene>
<accession>A0A370FQW1</accession>
<evidence type="ECO:0000313" key="4">
    <source>
        <dbReference type="Proteomes" id="UP000255265"/>
    </source>
</evidence>
<comment type="caution">
    <text evidence="3">The sequence shown here is derived from an EMBL/GenBank/DDBJ whole genome shotgun (WGS) entry which is preliminary data.</text>
</comment>
<dbReference type="EMBL" id="QQAV01000001">
    <property type="protein sequence ID" value="RDI28749.1"/>
    <property type="molecule type" value="Genomic_DNA"/>
</dbReference>
<proteinExistence type="predicted"/>
<dbReference type="GO" id="GO:0016491">
    <property type="term" value="F:oxidoreductase activity"/>
    <property type="evidence" value="ECO:0007669"/>
    <property type="project" value="UniProtKB-KW"/>
</dbReference>
<dbReference type="PANTHER" id="PTHR13847">
    <property type="entry name" value="SARCOSINE DEHYDROGENASE-RELATED"/>
    <property type="match status" value="1"/>
</dbReference>
<evidence type="ECO:0000259" key="2">
    <source>
        <dbReference type="Pfam" id="PF01266"/>
    </source>
</evidence>
<sequence length="412" mass="44301">MGREILVLGAGMVGTCTALHLAMRGHSVALVDRGLPGRETSYGNAGIIQREAVSPYAFPRSLAKLAGVALKRGADVNWHLGALPAVAGGLSRYWRNSAPERYAPIAAAYARLIEHSTSEHAPLIAAAGADDLVQRDGYLHVFRDAASFARARRDAEATAARHGLQVHALDGAALAAEEPALTQGLPGALHWQDPWCVSDPGELVARYAAHFQQLGGVLVQGDAATLTATAQGWRVQTTRGPVEAQDAVVALGPWADRLLKPLGYRLPLFVKRGYHRHYTGGPTLRRPVYDLDRGVVIAPMRRGARITTGAEFARQDAPPTPWQLTRAETYARELLDLPHPVEGEPWLGARPCTADMLPVIGAAPRHRGLWFNFGHAHQGFTLGPASGRLLAELMDGRPTMVDAAPYSAQRFG</sequence>
<dbReference type="STRING" id="433924.NS331_23345"/>
<dbReference type="Proteomes" id="UP000255265">
    <property type="component" value="Unassembled WGS sequence"/>
</dbReference>
<dbReference type="Pfam" id="PF01266">
    <property type="entry name" value="DAO"/>
    <property type="match status" value="1"/>
</dbReference>
<keyword evidence="1" id="KW-0560">Oxidoreductase</keyword>
<dbReference type="SUPFAM" id="SSF51905">
    <property type="entry name" value="FAD/NAD(P)-binding domain"/>
    <property type="match status" value="1"/>
</dbReference>
<dbReference type="InterPro" id="IPR036188">
    <property type="entry name" value="FAD/NAD-bd_sf"/>
</dbReference>
<evidence type="ECO:0000256" key="1">
    <source>
        <dbReference type="ARBA" id="ARBA00023002"/>
    </source>
</evidence>
<dbReference type="GO" id="GO:0005737">
    <property type="term" value="C:cytoplasm"/>
    <property type="evidence" value="ECO:0007669"/>
    <property type="project" value="TreeGrafter"/>
</dbReference>
<dbReference type="OrthoDB" id="18526at2"/>
<protein>
    <submittedName>
        <fullName evidence="3">D-amino-acid dehydrogenase</fullName>
    </submittedName>
</protein>
<organism evidence="3 4">
    <name type="scientific">Pseudacidovorax intermedius</name>
    <dbReference type="NCBI Taxonomy" id="433924"/>
    <lineage>
        <taxon>Bacteria</taxon>
        <taxon>Pseudomonadati</taxon>
        <taxon>Pseudomonadota</taxon>
        <taxon>Betaproteobacteria</taxon>
        <taxon>Burkholderiales</taxon>
        <taxon>Comamonadaceae</taxon>
        <taxon>Pseudacidovorax</taxon>
    </lineage>
</organism>
<dbReference type="InterPro" id="IPR006076">
    <property type="entry name" value="FAD-dep_OxRdtase"/>
</dbReference>
<name>A0A370FQW1_9BURK</name>
<reference evidence="3 4" key="1">
    <citation type="submission" date="2018-07" db="EMBL/GenBank/DDBJ databases">
        <title>Genomic Encyclopedia of Type Strains, Phase IV (KMG-IV): sequencing the most valuable type-strain genomes for metagenomic binning, comparative biology and taxonomic classification.</title>
        <authorList>
            <person name="Goeker M."/>
        </authorList>
    </citation>
    <scope>NUCLEOTIDE SEQUENCE [LARGE SCALE GENOMIC DNA]</scope>
    <source>
        <strain evidence="3 4">DSM 21352</strain>
    </source>
</reference>
<dbReference type="SUPFAM" id="SSF54373">
    <property type="entry name" value="FAD-linked reductases, C-terminal domain"/>
    <property type="match status" value="1"/>
</dbReference>